<evidence type="ECO:0000259" key="4">
    <source>
        <dbReference type="Pfam" id="PF07726"/>
    </source>
</evidence>
<evidence type="ECO:0000313" key="7">
    <source>
        <dbReference type="Proteomes" id="UP000824214"/>
    </source>
</evidence>
<name>A0A9D2LYX2_9FIRM</name>
<organism evidence="6 7">
    <name type="scientific">Candidatus Acutalibacter ornithocaccae</name>
    <dbReference type="NCBI Taxonomy" id="2838416"/>
    <lineage>
        <taxon>Bacteria</taxon>
        <taxon>Bacillati</taxon>
        <taxon>Bacillota</taxon>
        <taxon>Clostridia</taxon>
        <taxon>Eubacteriales</taxon>
        <taxon>Acutalibacteraceae</taxon>
        <taxon>Acutalibacter</taxon>
    </lineage>
</organism>
<dbReference type="Gene3D" id="3.40.50.300">
    <property type="entry name" value="P-loop containing nucleotide triphosphate hydrolases"/>
    <property type="match status" value="1"/>
</dbReference>
<gene>
    <name evidence="6" type="ORF">H9942_09385</name>
</gene>
<dbReference type="EMBL" id="DWXZ01000202">
    <property type="protein sequence ID" value="HJB38261.1"/>
    <property type="molecule type" value="Genomic_DNA"/>
</dbReference>
<evidence type="ECO:0000259" key="5">
    <source>
        <dbReference type="Pfam" id="PF17863"/>
    </source>
</evidence>
<dbReference type="InterPro" id="IPR041628">
    <property type="entry name" value="ChlI/MoxR_AAA_lid"/>
</dbReference>
<comment type="caution">
    <text evidence="6">The sequence shown here is derived from an EMBL/GenBank/DDBJ whole genome shotgun (WGS) entry which is preliminary data.</text>
</comment>
<dbReference type="FunFam" id="3.40.50.300:FF:000640">
    <property type="entry name" value="MoxR family ATPase"/>
    <property type="match status" value="1"/>
</dbReference>
<dbReference type="SUPFAM" id="SSF52540">
    <property type="entry name" value="P-loop containing nucleoside triphosphate hydrolases"/>
    <property type="match status" value="1"/>
</dbReference>
<dbReference type="Pfam" id="PF17863">
    <property type="entry name" value="AAA_lid_2"/>
    <property type="match status" value="1"/>
</dbReference>
<proteinExistence type="inferred from homology"/>
<accession>A0A9D2LYX2</accession>
<evidence type="ECO:0000256" key="2">
    <source>
        <dbReference type="ARBA" id="ARBA00022840"/>
    </source>
</evidence>
<dbReference type="Gene3D" id="1.10.8.80">
    <property type="entry name" value="Magnesium chelatase subunit I, C-Terminal domain"/>
    <property type="match status" value="1"/>
</dbReference>
<comment type="similarity">
    <text evidence="3">Belongs to the MoxR family.</text>
</comment>
<reference evidence="6" key="2">
    <citation type="submission" date="2021-04" db="EMBL/GenBank/DDBJ databases">
        <authorList>
            <person name="Gilroy R."/>
        </authorList>
    </citation>
    <scope>NUCLEOTIDE SEQUENCE</scope>
    <source>
        <strain evidence="6">ChiBcolR8-3208</strain>
    </source>
</reference>
<dbReference type="AlphaFoldDB" id="A0A9D2LYX2"/>
<dbReference type="GO" id="GO:0005524">
    <property type="term" value="F:ATP binding"/>
    <property type="evidence" value="ECO:0007669"/>
    <property type="project" value="UniProtKB-KW"/>
</dbReference>
<dbReference type="InterPro" id="IPR027417">
    <property type="entry name" value="P-loop_NTPase"/>
</dbReference>
<dbReference type="PANTHER" id="PTHR42759:SF5">
    <property type="entry name" value="METHANOL DEHYDROGENASE REGULATOR"/>
    <property type="match status" value="1"/>
</dbReference>
<sequence>MENILSAVKANIQKVLVGEERVTSLLLTALVAGGHVLIEDVPGMGKTVLARSLAKSVDGAFGRIQFTPDLLPSDVTGLNFFDNKSGEFQFSPGPVFCNILLADEINRATPRTQSALLECMAEGQVTVDGETRRLAPPFFVIATQNPVETLGTYPLPEAQLDRFLMRLSMDLPTREQERQILERFQASEPLEELGPVCKPEEIVALQAAARKLYIHPVLLEYIVDLARASREARGVDLGVSPRGTLALLRASQAKALVEGRAFVTPEDIKEVGVPVIAHRLAISGMAGSSQAQKEAAQALLQSVPLPTEDWSK</sequence>
<evidence type="ECO:0000256" key="3">
    <source>
        <dbReference type="ARBA" id="ARBA00061607"/>
    </source>
</evidence>
<keyword evidence="1" id="KW-0547">Nucleotide-binding</keyword>
<evidence type="ECO:0000313" key="6">
    <source>
        <dbReference type="EMBL" id="HJB38261.1"/>
    </source>
</evidence>
<keyword evidence="2" id="KW-0067">ATP-binding</keyword>
<evidence type="ECO:0000256" key="1">
    <source>
        <dbReference type="ARBA" id="ARBA00022741"/>
    </source>
</evidence>
<dbReference type="Pfam" id="PF07726">
    <property type="entry name" value="AAA_3"/>
    <property type="match status" value="1"/>
</dbReference>
<feature type="domain" description="ChlI/MoxR AAA lid" evidence="5">
    <location>
        <begin position="227"/>
        <end position="290"/>
    </location>
</feature>
<dbReference type="PIRSF" id="PIRSF002849">
    <property type="entry name" value="AAA_ATPase_chaperone_MoxR_prd"/>
    <property type="match status" value="1"/>
</dbReference>
<dbReference type="InterPro" id="IPR011703">
    <property type="entry name" value="ATPase_AAA-3"/>
</dbReference>
<dbReference type="GO" id="GO:0016887">
    <property type="term" value="F:ATP hydrolysis activity"/>
    <property type="evidence" value="ECO:0007669"/>
    <property type="project" value="InterPro"/>
</dbReference>
<reference evidence="6" key="1">
    <citation type="journal article" date="2021" name="PeerJ">
        <title>Extensive microbial diversity within the chicken gut microbiome revealed by metagenomics and culture.</title>
        <authorList>
            <person name="Gilroy R."/>
            <person name="Ravi A."/>
            <person name="Getino M."/>
            <person name="Pursley I."/>
            <person name="Horton D.L."/>
            <person name="Alikhan N.F."/>
            <person name="Baker D."/>
            <person name="Gharbi K."/>
            <person name="Hall N."/>
            <person name="Watson M."/>
            <person name="Adriaenssens E.M."/>
            <person name="Foster-Nyarko E."/>
            <person name="Jarju S."/>
            <person name="Secka A."/>
            <person name="Antonio M."/>
            <person name="Oren A."/>
            <person name="Chaudhuri R.R."/>
            <person name="La Ragione R."/>
            <person name="Hildebrand F."/>
            <person name="Pallen M.J."/>
        </authorList>
    </citation>
    <scope>NUCLEOTIDE SEQUENCE</scope>
    <source>
        <strain evidence="6">ChiBcolR8-3208</strain>
    </source>
</reference>
<protein>
    <submittedName>
        <fullName evidence="6">MoxR family ATPase</fullName>
    </submittedName>
</protein>
<dbReference type="PANTHER" id="PTHR42759">
    <property type="entry name" value="MOXR FAMILY PROTEIN"/>
    <property type="match status" value="1"/>
</dbReference>
<dbReference type="Proteomes" id="UP000824214">
    <property type="component" value="Unassembled WGS sequence"/>
</dbReference>
<dbReference type="InterPro" id="IPR050764">
    <property type="entry name" value="CbbQ/NirQ/NorQ/GpvN"/>
</dbReference>
<feature type="domain" description="ATPase AAA-3" evidence="4">
    <location>
        <begin position="35"/>
        <end position="165"/>
    </location>
</feature>